<dbReference type="SUPFAM" id="SSF81606">
    <property type="entry name" value="PP2C-like"/>
    <property type="match status" value="1"/>
</dbReference>
<feature type="domain" description="PPM-type phosphatase" evidence="3">
    <location>
        <begin position="456"/>
        <end position="679"/>
    </location>
</feature>
<evidence type="ECO:0000313" key="4">
    <source>
        <dbReference type="EMBL" id="QWG02371.1"/>
    </source>
</evidence>
<sequence>MFSYNSVKRISTIVCIISWVLLLFIGVQEQYLTDEQIPHAPFPSFVKGLILNVWIITTYFNIWIFFQPKERDFQGLLWQIFVVALLSTLLSMGVNILLTWLRDDLEYNLPVLYAIFFHVEFTLLMTLLISTFVTWKKLILFEQTRFTHYTWLLFEIFLGITMVAHFFRIGTIDVYFKIPSIFLTLWILMISVNVRWVPHLNFQQKIQGIFKLGFIILALSYFVASLKFYFYEQSLVSDDIVKNLFPLTLLIFVFVYAASSTLFMLFSLPTSSVFEKKEQEISSFRNLSLAVRDGKKESDVYRVLLNSSLKSIQADAGWIMSNDYEVKVVTGIDEEDVRQVLSDLRNAPYNGGAPLKLNYQPYFRKENANRNYRSILAIPIIVDQQVRDSLILVKRLHNSIDSVMQSTVNTYVAQAGIALFNLDLLSKAVKNEVYKNSMQIAKQTQEALMPKSLEINENIEVYVTWEPAIVVGGDYYDMHRLNDHEVSFIIADVSGKGPKAAFNMAQMKGIYQSLAREESIKPDEFFTKANAALTGCIQRDTFITATYLHVNTDEMKVDFARAGHCPTLYYDTEKQEAQFLENRGLGLGIVRNNSYSKFIHNHEIKYNHGDLMILYTDGITEARSKNGIDEYGYEHMKKIIEEYHELPLKEIANKILEDIYGFMGKKAMDDDFTLLLIRL</sequence>
<dbReference type="InterPro" id="IPR052016">
    <property type="entry name" value="Bact_Sigma-Reg"/>
</dbReference>
<keyword evidence="2" id="KW-0472">Membrane</keyword>
<evidence type="ECO:0000256" key="2">
    <source>
        <dbReference type="SAM" id="Phobius"/>
    </source>
</evidence>
<organism evidence="4 5">
    <name type="scientific">Flammeovirga yaeyamensis</name>
    <dbReference type="NCBI Taxonomy" id="367791"/>
    <lineage>
        <taxon>Bacteria</taxon>
        <taxon>Pseudomonadati</taxon>
        <taxon>Bacteroidota</taxon>
        <taxon>Cytophagia</taxon>
        <taxon>Cytophagales</taxon>
        <taxon>Flammeovirgaceae</taxon>
        <taxon>Flammeovirga</taxon>
    </lineage>
</organism>
<dbReference type="AlphaFoldDB" id="A0AAX1N4D1"/>
<evidence type="ECO:0000256" key="1">
    <source>
        <dbReference type="ARBA" id="ARBA00022801"/>
    </source>
</evidence>
<keyword evidence="1" id="KW-0378">Hydrolase</keyword>
<keyword evidence="2" id="KW-1133">Transmembrane helix</keyword>
<dbReference type="GO" id="GO:0016791">
    <property type="term" value="F:phosphatase activity"/>
    <property type="evidence" value="ECO:0007669"/>
    <property type="project" value="TreeGrafter"/>
</dbReference>
<dbReference type="RefSeq" id="WP_169667044.1">
    <property type="nucleotide sequence ID" value="NZ_CP076132.1"/>
</dbReference>
<evidence type="ECO:0000313" key="5">
    <source>
        <dbReference type="Proteomes" id="UP000678679"/>
    </source>
</evidence>
<reference evidence="4 5" key="1">
    <citation type="submission" date="2021-05" db="EMBL/GenBank/DDBJ databases">
        <title>Comparative genomic studies on the polysaccharide-degrading batcterial strains of the Flammeovirga genus.</title>
        <authorList>
            <person name="Zewei F."/>
            <person name="Zheng Z."/>
            <person name="Yu L."/>
            <person name="Ruyue G."/>
            <person name="Yanhong M."/>
            <person name="Yuanyuan C."/>
            <person name="Jingyan G."/>
            <person name="Wenjun H."/>
        </authorList>
    </citation>
    <scope>NUCLEOTIDE SEQUENCE [LARGE SCALE GENOMIC DNA]</scope>
    <source>
        <strain evidence="4 5">NBRC:100898</strain>
    </source>
</reference>
<protein>
    <submittedName>
        <fullName evidence="4">SpoIIE family protein phosphatase</fullName>
    </submittedName>
</protein>
<dbReference type="PANTHER" id="PTHR43156:SF2">
    <property type="entry name" value="STAGE II SPORULATION PROTEIN E"/>
    <property type="match status" value="1"/>
</dbReference>
<feature type="transmembrane region" description="Helical" evidence="2">
    <location>
        <begin position="7"/>
        <end position="25"/>
    </location>
</feature>
<name>A0AAX1N4D1_9BACT</name>
<gene>
    <name evidence="4" type="ORF">KMW28_01955</name>
</gene>
<dbReference type="PANTHER" id="PTHR43156">
    <property type="entry name" value="STAGE II SPORULATION PROTEIN E-RELATED"/>
    <property type="match status" value="1"/>
</dbReference>
<feature type="transmembrane region" description="Helical" evidence="2">
    <location>
        <begin position="209"/>
        <end position="231"/>
    </location>
</feature>
<accession>A0AAX1N4D1</accession>
<feature type="transmembrane region" description="Helical" evidence="2">
    <location>
        <begin position="174"/>
        <end position="197"/>
    </location>
</feature>
<dbReference type="KEGG" id="fya:KMW28_01955"/>
<feature type="transmembrane region" description="Helical" evidence="2">
    <location>
        <begin position="243"/>
        <end position="268"/>
    </location>
</feature>
<feature type="transmembrane region" description="Helical" evidence="2">
    <location>
        <begin position="112"/>
        <end position="134"/>
    </location>
</feature>
<dbReference type="Pfam" id="PF07228">
    <property type="entry name" value="SpoIIE"/>
    <property type="match status" value="1"/>
</dbReference>
<dbReference type="SUPFAM" id="SSF55781">
    <property type="entry name" value="GAF domain-like"/>
    <property type="match status" value="1"/>
</dbReference>
<dbReference type="InterPro" id="IPR001932">
    <property type="entry name" value="PPM-type_phosphatase-like_dom"/>
</dbReference>
<dbReference type="InterPro" id="IPR036457">
    <property type="entry name" value="PPM-type-like_dom_sf"/>
</dbReference>
<dbReference type="SMART" id="SM00331">
    <property type="entry name" value="PP2C_SIG"/>
    <property type="match status" value="1"/>
</dbReference>
<feature type="transmembrane region" description="Helical" evidence="2">
    <location>
        <begin position="76"/>
        <end position="100"/>
    </location>
</feature>
<keyword evidence="2" id="KW-0812">Transmembrane</keyword>
<feature type="transmembrane region" description="Helical" evidence="2">
    <location>
        <begin position="45"/>
        <end position="64"/>
    </location>
</feature>
<dbReference type="EMBL" id="CP076132">
    <property type="protein sequence ID" value="QWG02371.1"/>
    <property type="molecule type" value="Genomic_DNA"/>
</dbReference>
<feature type="transmembrane region" description="Helical" evidence="2">
    <location>
        <begin position="146"/>
        <end position="168"/>
    </location>
</feature>
<proteinExistence type="predicted"/>
<keyword evidence="5" id="KW-1185">Reference proteome</keyword>
<evidence type="ECO:0000259" key="3">
    <source>
        <dbReference type="SMART" id="SM00331"/>
    </source>
</evidence>
<dbReference type="Proteomes" id="UP000678679">
    <property type="component" value="Chromosome 1"/>
</dbReference>
<dbReference type="Gene3D" id="3.60.40.10">
    <property type="entry name" value="PPM-type phosphatase domain"/>
    <property type="match status" value="1"/>
</dbReference>